<reference evidence="2 3" key="1">
    <citation type="submission" date="2024-06" db="EMBL/GenBank/DDBJ databases">
        <title>Genomic Encyclopedia of Type Strains, Phase IV (KMG-IV): sequencing the most valuable type-strain genomes for metagenomic binning, comparative biology and taxonomic classification.</title>
        <authorList>
            <person name="Goeker M."/>
        </authorList>
    </citation>
    <scope>NUCLEOTIDE SEQUENCE [LARGE SCALE GENOMIC DNA]</scope>
    <source>
        <strain evidence="2 3">DSM 21460</strain>
    </source>
</reference>
<evidence type="ECO:0000313" key="2">
    <source>
        <dbReference type="EMBL" id="MET3617656.1"/>
    </source>
</evidence>
<comment type="caution">
    <text evidence="2">The sequence shown here is derived from an EMBL/GenBank/DDBJ whole genome shotgun (WGS) entry which is preliminary data.</text>
</comment>
<dbReference type="InterPro" id="IPR036264">
    <property type="entry name" value="Bact_exopeptidase_dim_dom"/>
</dbReference>
<dbReference type="Pfam" id="PF01546">
    <property type="entry name" value="Peptidase_M20"/>
    <property type="match status" value="1"/>
</dbReference>
<dbReference type="SUPFAM" id="SSF53187">
    <property type="entry name" value="Zn-dependent exopeptidases"/>
    <property type="match status" value="1"/>
</dbReference>
<dbReference type="Proteomes" id="UP001549162">
    <property type="component" value="Unassembled WGS sequence"/>
</dbReference>
<keyword evidence="3" id="KW-1185">Reference proteome</keyword>
<dbReference type="RefSeq" id="WP_354368309.1">
    <property type="nucleotide sequence ID" value="NZ_JBEPMA010000007.1"/>
</dbReference>
<dbReference type="Gene3D" id="3.40.630.10">
    <property type="entry name" value="Zn peptidases"/>
    <property type="match status" value="1"/>
</dbReference>
<dbReference type="InterPro" id="IPR011650">
    <property type="entry name" value="Peptidase_M20_dimer"/>
</dbReference>
<dbReference type="PIRSF" id="PIRSF005962">
    <property type="entry name" value="Pept_M20D_amidohydro"/>
    <property type="match status" value="1"/>
</dbReference>
<protein>
    <submittedName>
        <fullName evidence="2">Amidohydrolase</fullName>
    </submittedName>
</protein>
<gene>
    <name evidence="2" type="ORF">ABID14_001290</name>
</gene>
<dbReference type="CDD" id="cd03886">
    <property type="entry name" value="M20_Acy1"/>
    <property type="match status" value="1"/>
</dbReference>
<dbReference type="Pfam" id="PF07687">
    <property type="entry name" value="M20_dimer"/>
    <property type="match status" value="1"/>
</dbReference>
<proteinExistence type="predicted"/>
<evidence type="ECO:0000259" key="1">
    <source>
        <dbReference type="Pfam" id="PF07687"/>
    </source>
</evidence>
<dbReference type="EMBL" id="JBEPMA010000007">
    <property type="protein sequence ID" value="MET3617656.1"/>
    <property type="molecule type" value="Genomic_DNA"/>
</dbReference>
<sequence length="391" mass="43776">MTINIDKKDLEEIIKIRHDLHEHPEISGEEYRTTEVIKNFVEKFEDIEIINFPIKTGLVCRLLSGKNGKTVGLRADIDAINQTEETNISFKSKNKKIMHACGHDFHTATLLATIKALIKNKDKLLGDVVFVFQNSEETTKGAKELIDAGLFDKLKIDMFFGFHNWPMVESGKVILKKGALMSTKTNFNIEIKGKGGHGSNPHLNIDPIVCAANIIMSLQTVISRNTNPLSSTLLSINSINGGSTSNLVVDSVKLSATIRSLDEENFKIAVERMKDIVSQESAAYQCKYKIDFIDNIPLVYNKEDMYEFAHRVAEKTVGKSNIENILPTMASEDFAFYMQKVPAFMYWFGSAEEGIEKNPLHSRKFYASDKGIKTAAEILANSVIEGQEMGK</sequence>
<accession>A0ABV2JA52</accession>
<dbReference type="InterPro" id="IPR002933">
    <property type="entry name" value="Peptidase_M20"/>
</dbReference>
<dbReference type="NCBIfam" id="TIGR01891">
    <property type="entry name" value="amidohydrolases"/>
    <property type="match status" value="1"/>
</dbReference>
<evidence type="ECO:0000313" key="3">
    <source>
        <dbReference type="Proteomes" id="UP001549162"/>
    </source>
</evidence>
<feature type="domain" description="Peptidase M20 dimerisation" evidence="1">
    <location>
        <begin position="186"/>
        <end position="284"/>
    </location>
</feature>
<dbReference type="Gene3D" id="3.30.70.360">
    <property type="match status" value="1"/>
</dbReference>
<dbReference type="InterPro" id="IPR017439">
    <property type="entry name" value="Amidohydrolase"/>
</dbReference>
<dbReference type="PANTHER" id="PTHR11014">
    <property type="entry name" value="PEPTIDASE M20 FAMILY MEMBER"/>
    <property type="match status" value="1"/>
</dbReference>
<name>A0ABV2JA52_9FIRM</name>
<dbReference type="PANTHER" id="PTHR11014:SF63">
    <property type="entry name" value="METALLOPEPTIDASE, PUTATIVE (AFU_ORTHOLOGUE AFUA_6G09600)-RELATED"/>
    <property type="match status" value="1"/>
</dbReference>
<organism evidence="2 3">
    <name type="scientific">Peptoniphilus olsenii</name>
    <dbReference type="NCBI Taxonomy" id="411570"/>
    <lineage>
        <taxon>Bacteria</taxon>
        <taxon>Bacillati</taxon>
        <taxon>Bacillota</taxon>
        <taxon>Tissierellia</taxon>
        <taxon>Tissierellales</taxon>
        <taxon>Peptoniphilaceae</taxon>
        <taxon>Peptoniphilus</taxon>
    </lineage>
</organism>
<dbReference type="SUPFAM" id="SSF55031">
    <property type="entry name" value="Bacterial exopeptidase dimerisation domain"/>
    <property type="match status" value="1"/>
</dbReference>